<name>A0A6P5NAP0_ARADU</name>
<reference evidence="2" key="2">
    <citation type="submission" date="2025-08" db="UniProtKB">
        <authorList>
            <consortium name="RefSeq"/>
        </authorList>
    </citation>
    <scope>IDENTIFICATION</scope>
    <source>
        <tissue evidence="2">Whole plant</tissue>
    </source>
</reference>
<dbReference type="Gene3D" id="3.40.50.720">
    <property type="entry name" value="NAD(P)-binding Rossmann-like Domain"/>
    <property type="match status" value="1"/>
</dbReference>
<keyword evidence="1" id="KW-1185">Reference proteome</keyword>
<accession>A0A6P5NAP0</accession>
<proteinExistence type="predicted"/>
<sequence length="154" mass="17679">MSNPTKNAECSPEVAFSNIIFASGSPFRDVDLGHRGSDGLHGYVPSLDHVVADVELDKLRKTFELIEAENVYLNKSIERMDKELHEAKDTSFHLSHQIENSENLVKKKEVELLAMEKRLKASETLNIGFYRAIKELKMEQEESRMIKEDMDRKV</sequence>
<dbReference type="KEGG" id="adu:107477866"/>
<dbReference type="RefSeq" id="XP_020993433.1">
    <property type="nucleotide sequence ID" value="XM_021137774.2"/>
</dbReference>
<dbReference type="Proteomes" id="UP000515211">
    <property type="component" value="Chromosome 3"/>
</dbReference>
<evidence type="ECO:0000313" key="2">
    <source>
        <dbReference type="RefSeq" id="XP_020993433.1"/>
    </source>
</evidence>
<dbReference type="AlphaFoldDB" id="A0A6P5NAP0"/>
<gene>
    <name evidence="2" type="primary">LOC107477866</name>
</gene>
<reference evidence="1" key="1">
    <citation type="journal article" date="2016" name="Nat. Genet.">
        <title>The genome sequences of Arachis duranensis and Arachis ipaensis, the diploid ancestors of cultivated peanut.</title>
        <authorList>
            <person name="Bertioli D.J."/>
            <person name="Cannon S.B."/>
            <person name="Froenicke L."/>
            <person name="Huang G."/>
            <person name="Farmer A.D."/>
            <person name="Cannon E.K."/>
            <person name="Liu X."/>
            <person name="Gao D."/>
            <person name="Clevenger J."/>
            <person name="Dash S."/>
            <person name="Ren L."/>
            <person name="Moretzsohn M.C."/>
            <person name="Shirasawa K."/>
            <person name="Huang W."/>
            <person name="Vidigal B."/>
            <person name="Abernathy B."/>
            <person name="Chu Y."/>
            <person name="Niederhuth C.E."/>
            <person name="Umale P."/>
            <person name="Araujo A.C."/>
            <person name="Kozik A."/>
            <person name="Kim K.D."/>
            <person name="Burow M.D."/>
            <person name="Varshney R.K."/>
            <person name="Wang X."/>
            <person name="Zhang X."/>
            <person name="Barkley N."/>
            <person name="Guimaraes P.M."/>
            <person name="Isobe S."/>
            <person name="Guo B."/>
            <person name="Liao B."/>
            <person name="Stalker H.T."/>
            <person name="Schmitz R.J."/>
            <person name="Scheffler B.E."/>
            <person name="Leal-Bertioli S.C."/>
            <person name="Xun X."/>
            <person name="Jackson S.A."/>
            <person name="Michelmore R."/>
            <person name="Ozias-Akins P."/>
        </authorList>
    </citation>
    <scope>NUCLEOTIDE SEQUENCE [LARGE SCALE GENOMIC DNA]</scope>
    <source>
        <strain evidence="1">cv. V14167</strain>
    </source>
</reference>
<organism evidence="1 2">
    <name type="scientific">Arachis duranensis</name>
    <name type="common">Wild peanut</name>
    <dbReference type="NCBI Taxonomy" id="130453"/>
    <lineage>
        <taxon>Eukaryota</taxon>
        <taxon>Viridiplantae</taxon>
        <taxon>Streptophyta</taxon>
        <taxon>Embryophyta</taxon>
        <taxon>Tracheophyta</taxon>
        <taxon>Spermatophyta</taxon>
        <taxon>Magnoliopsida</taxon>
        <taxon>eudicotyledons</taxon>
        <taxon>Gunneridae</taxon>
        <taxon>Pentapetalae</taxon>
        <taxon>rosids</taxon>
        <taxon>fabids</taxon>
        <taxon>Fabales</taxon>
        <taxon>Fabaceae</taxon>
        <taxon>Papilionoideae</taxon>
        <taxon>50 kb inversion clade</taxon>
        <taxon>dalbergioids sensu lato</taxon>
        <taxon>Dalbergieae</taxon>
        <taxon>Pterocarpus clade</taxon>
        <taxon>Arachis</taxon>
    </lineage>
</organism>
<protein>
    <submittedName>
        <fullName evidence="2">Uncharacterized protein LOC107477866</fullName>
    </submittedName>
</protein>
<evidence type="ECO:0000313" key="1">
    <source>
        <dbReference type="Proteomes" id="UP000515211"/>
    </source>
</evidence>
<dbReference type="GeneID" id="107477866"/>